<gene>
    <name evidence="1" type="ORF">KDK95_29700</name>
</gene>
<dbReference type="SUPFAM" id="SSF54427">
    <property type="entry name" value="NTF2-like"/>
    <property type="match status" value="1"/>
</dbReference>
<comment type="caution">
    <text evidence="1">The sequence shown here is derived from an EMBL/GenBank/DDBJ whole genome shotgun (WGS) entry which is preliminary data.</text>
</comment>
<dbReference type="AlphaFoldDB" id="A0A941EGV1"/>
<keyword evidence="2" id="KW-1185">Reference proteome</keyword>
<reference evidence="1" key="1">
    <citation type="submission" date="2021-04" db="EMBL/GenBank/DDBJ databases">
        <title>Genome based classification of Actinospica acidithermotolerans sp. nov., an actinobacterium isolated from an Indonesian hot spring.</title>
        <authorList>
            <person name="Kusuma A.B."/>
            <person name="Putra K.E."/>
            <person name="Nafisah S."/>
            <person name="Loh J."/>
            <person name="Nouioui I."/>
            <person name="Goodfellow M."/>
        </authorList>
    </citation>
    <scope>NUCLEOTIDE SEQUENCE</scope>
    <source>
        <strain evidence="1">MGRD01-02</strain>
    </source>
</reference>
<dbReference type="EMBL" id="JAGSOH010000137">
    <property type="protein sequence ID" value="MBR7830513.1"/>
    <property type="molecule type" value="Genomic_DNA"/>
</dbReference>
<sequence length="145" mass="16590">MTDDLSEAFAVDWFDRLNRHDPVDLMLPRLARDGLEMAFPERTLRGHDDFAEWYEAVGRAYTDQRHTLERFRSETRGPYVDLDLTVLWTATQTADGARDAYRIDQTWRLIKGPGEQLRILTYRVGALRPIPLAEADAVALAAGRA</sequence>
<name>A0A941EGV1_9ACTN</name>
<protein>
    <submittedName>
        <fullName evidence="1">Nuclear transport factor 2 family protein</fullName>
    </submittedName>
</protein>
<organism evidence="1 2">
    <name type="scientific">Actinospica acidithermotolerans</name>
    <dbReference type="NCBI Taxonomy" id="2828514"/>
    <lineage>
        <taxon>Bacteria</taxon>
        <taxon>Bacillati</taxon>
        <taxon>Actinomycetota</taxon>
        <taxon>Actinomycetes</taxon>
        <taxon>Catenulisporales</taxon>
        <taxon>Actinospicaceae</taxon>
        <taxon>Actinospica</taxon>
    </lineage>
</organism>
<accession>A0A941EGV1</accession>
<dbReference type="InterPro" id="IPR032710">
    <property type="entry name" value="NTF2-like_dom_sf"/>
</dbReference>
<dbReference type="Proteomes" id="UP000676325">
    <property type="component" value="Unassembled WGS sequence"/>
</dbReference>
<proteinExistence type="predicted"/>
<evidence type="ECO:0000313" key="2">
    <source>
        <dbReference type="Proteomes" id="UP000676325"/>
    </source>
</evidence>
<evidence type="ECO:0000313" key="1">
    <source>
        <dbReference type="EMBL" id="MBR7830513.1"/>
    </source>
</evidence>
<dbReference type="RefSeq" id="WP_212521639.1">
    <property type="nucleotide sequence ID" value="NZ_JAGSOH010000137.1"/>
</dbReference>
<dbReference type="Gene3D" id="3.10.450.50">
    <property type="match status" value="1"/>
</dbReference>